<name>A0A011R516_ACCRE</name>
<dbReference type="Proteomes" id="UP000022141">
    <property type="component" value="Unassembled WGS sequence"/>
</dbReference>
<dbReference type="EMBL" id="JEMY01000044">
    <property type="protein sequence ID" value="EXI86229.1"/>
    <property type="molecule type" value="Genomic_DNA"/>
</dbReference>
<dbReference type="PATRIC" id="fig|1454004.3.peg.3102"/>
<gene>
    <name evidence="1" type="ORF">AW11_03006</name>
</gene>
<evidence type="ECO:0000313" key="1">
    <source>
        <dbReference type="EMBL" id="EXI86229.1"/>
    </source>
</evidence>
<proteinExistence type="predicted"/>
<evidence type="ECO:0000313" key="2">
    <source>
        <dbReference type="Proteomes" id="UP000022141"/>
    </source>
</evidence>
<dbReference type="AlphaFoldDB" id="A0A011R516"/>
<dbReference type="eggNOG" id="ENOG5033ID4">
    <property type="taxonomic scope" value="Bacteria"/>
</dbReference>
<organism evidence="1 2">
    <name type="scientific">Accumulibacter regalis</name>
    <dbReference type="NCBI Taxonomy" id="522306"/>
    <lineage>
        <taxon>Bacteria</taxon>
        <taxon>Pseudomonadati</taxon>
        <taxon>Pseudomonadota</taxon>
        <taxon>Betaproteobacteria</taxon>
        <taxon>Candidatus Accumulibacter</taxon>
    </lineage>
</organism>
<dbReference type="STRING" id="1454004.AW11_03006"/>
<comment type="caution">
    <text evidence="1">The sequence shown here is derived from an EMBL/GenBank/DDBJ whole genome shotgun (WGS) entry which is preliminary data.</text>
</comment>
<reference evidence="1" key="1">
    <citation type="submission" date="2014-02" db="EMBL/GenBank/DDBJ databases">
        <title>Expanding our view of genomic diversity in Candidatus Accumulibacter clades.</title>
        <authorList>
            <person name="Skennerton C.T."/>
            <person name="Barr J.J."/>
            <person name="Slater F.R."/>
            <person name="Bond P.L."/>
            <person name="Tyson G.W."/>
        </authorList>
    </citation>
    <scope>NUCLEOTIDE SEQUENCE [LARGE SCALE GENOMIC DNA]</scope>
</reference>
<keyword evidence="2" id="KW-1185">Reference proteome</keyword>
<protein>
    <submittedName>
        <fullName evidence="1">Uncharacterized protein</fullName>
    </submittedName>
</protein>
<accession>A0A011R516</accession>
<sequence length="153" mass="16504">MTKNLLLDAAILLALAVLGVIGYKLAPLFGPKTDITLPLSNCKLDQQRCVATLPDGSQLEFSIEPRPIPALQPLHLQASFKGSEVRKVEVDFAGTDMKMGYNRPLLEKQPGGRFTGQASLPVCITGAMEWDATVLVDTGQSLVAVPFRFLSGH</sequence>